<feature type="transmembrane region" description="Helical" evidence="5">
    <location>
        <begin position="145"/>
        <end position="163"/>
    </location>
</feature>
<feature type="transmembrane region" description="Helical" evidence="5">
    <location>
        <begin position="175"/>
        <end position="196"/>
    </location>
</feature>
<evidence type="ECO:0000313" key="6">
    <source>
        <dbReference type="EMBL" id="NYG31973.1"/>
    </source>
</evidence>
<name>A0A7Y9QY84_9BURK</name>
<dbReference type="GO" id="GO:0016020">
    <property type="term" value="C:membrane"/>
    <property type="evidence" value="ECO:0007669"/>
    <property type="project" value="UniProtKB-SubCell"/>
</dbReference>
<dbReference type="AlphaFoldDB" id="A0A7Y9QY84"/>
<evidence type="ECO:0000313" key="7">
    <source>
        <dbReference type="Proteomes" id="UP000518288"/>
    </source>
</evidence>
<feature type="transmembrane region" description="Helical" evidence="5">
    <location>
        <begin position="65"/>
        <end position="84"/>
    </location>
</feature>
<keyword evidence="6" id="KW-0645">Protease</keyword>
<dbReference type="GO" id="GO:0006508">
    <property type="term" value="P:proteolysis"/>
    <property type="evidence" value="ECO:0007669"/>
    <property type="project" value="UniProtKB-KW"/>
</dbReference>
<comment type="caution">
    <text evidence="6">The sequence shown here is derived from an EMBL/GenBank/DDBJ whole genome shotgun (WGS) entry which is preliminary data.</text>
</comment>
<dbReference type="NCBIfam" id="TIGR03902">
    <property type="entry name" value="rhom_GG_sort"/>
    <property type="match status" value="1"/>
</dbReference>
<keyword evidence="6" id="KW-0378">Hydrolase</keyword>
<dbReference type="SUPFAM" id="SSF144091">
    <property type="entry name" value="Rhomboid-like"/>
    <property type="match status" value="1"/>
</dbReference>
<keyword evidence="2 5" id="KW-0812">Transmembrane</keyword>
<keyword evidence="7" id="KW-1185">Reference proteome</keyword>
<evidence type="ECO:0000256" key="1">
    <source>
        <dbReference type="ARBA" id="ARBA00004141"/>
    </source>
</evidence>
<dbReference type="InterPro" id="IPR035952">
    <property type="entry name" value="Rhomboid-like_sf"/>
</dbReference>
<gene>
    <name evidence="6" type="ORF">BDD16_000959</name>
</gene>
<protein>
    <submittedName>
        <fullName evidence="6">Rhomboid family GlyGly-CTERM serine protease</fullName>
    </submittedName>
</protein>
<dbReference type="GO" id="GO:0008233">
    <property type="term" value="F:peptidase activity"/>
    <property type="evidence" value="ECO:0007669"/>
    <property type="project" value="UniProtKB-KW"/>
</dbReference>
<dbReference type="RefSeq" id="WP_179632915.1">
    <property type="nucleotide sequence ID" value="NZ_JACCFH010000001.1"/>
</dbReference>
<evidence type="ECO:0000256" key="3">
    <source>
        <dbReference type="ARBA" id="ARBA00022989"/>
    </source>
</evidence>
<dbReference type="Gene3D" id="1.20.1540.10">
    <property type="entry name" value="Rhomboid-like"/>
    <property type="match status" value="1"/>
</dbReference>
<organism evidence="6 7">
    <name type="scientific">Sphaerotilus montanus</name>
    <dbReference type="NCBI Taxonomy" id="522889"/>
    <lineage>
        <taxon>Bacteria</taxon>
        <taxon>Pseudomonadati</taxon>
        <taxon>Pseudomonadota</taxon>
        <taxon>Betaproteobacteria</taxon>
        <taxon>Burkholderiales</taxon>
        <taxon>Sphaerotilaceae</taxon>
        <taxon>Sphaerotilus</taxon>
    </lineage>
</organism>
<keyword evidence="3 5" id="KW-1133">Transmembrane helix</keyword>
<feature type="transmembrane region" description="Helical" evidence="5">
    <location>
        <begin position="91"/>
        <end position="108"/>
    </location>
</feature>
<dbReference type="InterPro" id="IPR023826">
    <property type="entry name" value="Rhom-like_SP_proteobac"/>
</dbReference>
<proteinExistence type="predicted"/>
<keyword evidence="4 5" id="KW-0472">Membrane</keyword>
<comment type="subcellular location">
    <subcellularLocation>
        <location evidence="1">Membrane</location>
        <topology evidence="1">Multi-pass membrane protein</topology>
    </subcellularLocation>
</comment>
<dbReference type="EMBL" id="JACCFH010000001">
    <property type="protein sequence ID" value="NYG31973.1"/>
    <property type="molecule type" value="Genomic_DNA"/>
</dbReference>
<sequence length="212" mass="22579">MARRVRLMLCRHHAWLGVGLLLVVPSLLIALRPGLARMALAWVPALVWSEPWRWWSAAWVHLSTRHLLANLAGAALLLLLGWVARLPREAAWAWALAWPLTHLGLLLAPDLLRYGGLSGVLHAGVAVAAVALVRDAALRRDRVLGALLLAGLCAKVLGERAWAHTLVTPPGWDIAVAPLAHASGTVCGALAALLLVRSRPWSPAPPPGSSAG</sequence>
<accession>A0A7Y9QY84</accession>
<evidence type="ECO:0000256" key="4">
    <source>
        <dbReference type="ARBA" id="ARBA00023136"/>
    </source>
</evidence>
<reference evidence="6 7" key="1">
    <citation type="submission" date="2020-07" db="EMBL/GenBank/DDBJ databases">
        <title>Genomic Encyclopedia of Archaeal and Bacterial Type Strains, Phase II (KMG-II): from individual species to whole genera.</title>
        <authorList>
            <person name="Goeker M."/>
        </authorList>
    </citation>
    <scope>NUCLEOTIDE SEQUENCE [LARGE SCALE GENOMIC DNA]</scope>
    <source>
        <strain evidence="6 7">DSM 21226</strain>
    </source>
</reference>
<feature type="transmembrane region" description="Helical" evidence="5">
    <location>
        <begin position="114"/>
        <end position="133"/>
    </location>
</feature>
<dbReference type="Proteomes" id="UP000518288">
    <property type="component" value="Unassembled WGS sequence"/>
</dbReference>
<evidence type="ECO:0000256" key="2">
    <source>
        <dbReference type="ARBA" id="ARBA00022692"/>
    </source>
</evidence>
<evidence type="ECO:0000256" key="5">
    <source>
        <dbReference type="SAM" id="Phobius"/>
    </source>
</evidence>